<dbReference type="EMBL" id="PDUG01000002">
    <property type="protein sequence ID" value="PIC48278.1"/>
    <property type="molecule type" value="Genomic_DNA"/>
</dbReference>
<feature type="region of interest" description="Disordered" evidence="1">
    <location>
        <begin position="1"/>
        <end position="22"/>
    </location>
</feature>
<evidence type="ECO:0000313" key="2">
    <source>
        <dbReference type="EMBL" id="PIC48278.1"/>
    </source>
</evidence>
<accession>A0A2G5V921</accession>
<protein>
    <submittedName>
        <fullName evidence="2">Uncharacterized protein</fullName>
    </submittedName>
</protein>
<evidence type="ECO:0000256" key="1">
    <source>
        <dbReference type="SAM" id="MobiDB-lite"/>
    </source>
</evidence>
<comment type="caution">
    <text evidence="2">The sequence shown here is derived from an EMBL/GenBank/DDBJ whole genome shotgun (WGS) entry which is preliminary data.</text>
</comment>
<proteinExistence type="predicted"/>
<gene>
    <name evidence="2" type="primary">Cnig_chr_II.g7314</name>
    <name evidence="2" type="ORF">B9Z55_007314</name>
</gene>
<keyword evidence="3" id="KW-1185">Reference proteome</keyword>
<organism evidence="2 3">
    <name type="scientific">Caenorhabditis nigoni</name>
    <dbReference type="NCBI Taxonomy" id="1611254"/>
    <lineage>
        <taxon>Eukaryota</taxon>
        <taxon>Metazoa</taxon>
        <taxon>Ecdysozoa</taxon>
        <taxon>Nematoda</taxon>
        <taxon>Chromadorea</taxon>
        <taxon>Rhabditida</taxon>
        <taxon>Rhabditina</taxon>
        <taxon>Rhabditomorpha</taxon>
        <taxon>Rhabditoidea</taxon>
        <taxon>Rhabditidae</taxon>
        <taxon>Peloderinae</taxon>
        <taxon>Caenorhabditis</taxon>
    </lineage>
</organism>
<evidence type="ECO:0000313" key="3">
    <source>
        <dbReference type="Proteomes" id="UP000230233"/>
    </source>
</evidence>
<name>A0A2G5V921_9PELO</name>
<dbReference type="Proteomes" id="UP000230233">
    <property type="component" value="Chromosome II"/>
</dbReference>
<dbReference type="AlphaFoldDB" id="A0A2G5V921"/>
<sequence length="100" mass="11533">MDDSIGEGNKDSPELHINNLQPRDRANEPKVCWLNRCPILALIRSFHRFFPRSSSFHVSMLLDLTHDSNHQVFFNNTFASLLLIPITSYCFLAPDSYNHS</sequence>
<reference evidence="3" key="1">
    <citation type="submission" date="2017-10" db="EMBL/GenBank/DDBJ databases">
        <title>Rapid genome shrinkage in a self-fertile nematode reveals novel sperm competition proteins.</title>
        <authorList>
            <person name="Yin D."/>
            <person name="Schwarz E.M."/>
            <person name="Thomas C.G."/>
            <person name="Felde R.L."/>
            <person name="Korf I.F."/>
            <person name="Cutter A.D."/>
            <person name="Schartner C.M."/>
            <person name="Ralston E.J."/>
            <person name="Meyer B.J."/>
            <person name="Haag E.S."/>
        </authorList>
    </citation>
    <scope>NUCLEOTIDE SEQUENCE [LARGE SCALE GENOMIC DNA]</scope>
    <source>
        <strain evidence="3">JU1422</strain>
    </source>
</reference>